<keyword evidence="1" id="KW-0732">Signal</keyword>
<evidence type="ECO:0000313" key="3">
    <source>
        <dbReference type="Proteomes" id="UP001228905"/>
    </source>
</evidence>
<name>A0ABU0IUE5_9CAUL</name>
<dbReference type="RefSeq" id="WP_307351127.1">
    <property type="nucleotide sequence ID" value="NZ_JAUSVS010000007.1"/>
</dbReference>
<evidence type="ECO:0000313" key="2">
    <source>
        <dbReference type="EMBL" id="MDQ0465638.1"/>
    </source>
</evidence>
<feature type="signal peptide" evidence="1">
    <location>
        <begin position="1"/>
        <end position="21"/>
    </location>
</feature>
<protein>
    <recommendedName>
        <fullName evidence="4">DUF1579 domain-containing protein</fullName>
    </recommendedName>
</protein>
<comment type="caution">
    <text evidence="2">The sequence shown here is derived from an EMBL/GenBank/DDBJ whole genome shotgun (WGS) entry which is preliminary data.</text>
</comment>
<sequence>MKLAPALTVAALTVAALSVSAAVAQTPGPAPAPCAAAEHHQFDFWVGRWDVYPMAKPTKLVAHSLIESLYGGCAIRENWMPLAGGGDGGSLSSFVADEKGWRQTWVDASGARVDFKGGYVGEAMVLTGFWPGVLGPGKGALIRMTYTRQPGGAVRQLGEASTDDGKTWQPNFDFIYRPSSLKTPLGG</sequence>
<feature type="chain" id="PRO_5046116987" description="DUF1579 domain-containing protein" evidence="1">
    <location>
        <begin position="22"/>
        <end position="187"/>
    </location>
</feature>
<gene>
    <name evidence="2" type="ORF">QO010_003427</name>
</gene>
<dbReference type="EMBL" id="JAUSVS010000007">
    <property type="protein sequence ID" value="MDQ0465638.1"/>
    <property type="molecule type" value="Genomic_DNA"/>
</dbReference>
<evidence type="ECO:0000256" key="1">
    <source>
        <dbReference type="SAM" id="SignalP"/>
    </source>
</evidence>
<dbReference type="Proteomes" id="UP001228905">
    <property type="component" value="Unassembled WGS sequence"/>
</dbReference>
<accession>A0ABU0IUE5</accession>
<organism evidence="2 3">
    <name type="scientific">Caulobacter ginsengisoli</name>
    <dbReference type="NCBI Taxonomy" id="400775"/>
    <lineage>
        <taxon>Bacteria</taxon>
        <taxon>Pseudomonadati</taxon>
        <taxon>Pseudomonadota</taxon>
        <taxon>Alphaproteobacteria</taxon>
        <taxon>Caulobacterales</taxon>
        <taxon>Caulobacteraceae</taxon>
        <taxon>Caulobacter</taxon>
    </lineage>
</organism>
<evidence type="ECO:0008006" key="4">
    <source>
        <dbReference type="Google" id="ProtNLM"/>
    </source>
</evidence>
<reference evidence="2 3" key="1">
    <citation type="submission" date="2023-07" db="EMBL/GenBank/DDBJ databases">
        <title>Genomic Encyclopedia of Type Strains, Phase IV (KMG-IV): sequencing the most valuable type-strain genomes for metagenomic binning, comparative biology and taxonomic classification.</title>
        <authorList>
            <person name="Goeker M."/>
        </authorList>
    </citation>
    <scope>NUCLEOTIDE SEQUENCE [LARGE SCALE GENOMIC DNA]</scope>
    <source>
        <strain evidence="2 3">DSM 18695</strain>
    </source>
</reference>
<keyword evidence="3" id="KW-1185">Reference proteome</keyword>
<proteinExistence type="predicted"/>